<dbReference type="VEuPathDB" id="FungiDB:BD410DRAFT_734771"/>
<keyword evidence="2" id="KW-1185">Reference proteome</keyword>
<dbReference type="Gene3D" id="3.60.130.30">
    <property type="match status" value="1"/>
</dbReference>
<protein>
    <recommendedName>
        <fullName evidence="3">Fe2OG dioxygenase domain-containing protein</fullName>
    </recommendedName>
</protein>
<evidence type="ECO:0008006" key="3">
    <source>
        <dbReference type="Google" id="ProtNLM"/>
    </source>
</evidence>
<reference evidence="1 2" key="1">
    <citation type="submission" date="2018-06" db="EMBL/GenBank/DDBJ databases">
        <title>A transcriptomic atlas of mushroom development highlights an independent origin of complex multicellularity.</title>
        <authorList>
            <consortium name="DOE Joint Genome Institute"/>
            <person name="Krizsan K."/>
            <person name="Almasi E."/>
            <person name="Merenyi Z."/>
            <person name="Sahu N."/>
            <person name="Viragh M."/>
            <person name="Koszo T."/>
            <person name="Mondo S."/>
            <person name="Kiss B."/>
            <person name="Balint B."/>
            <person name="Kues U."/>
            <person name="Barry K."/>
            <person name="Hegedus J.C."/>
            <person name="Henrissat B."/>
            <person name="Johnson J."/>
            <person name="Lipzen A."/>
            <person name="Ohm R."/>
            <person name="Nagy I."/>
            <person name="Pangilinan J."/>
            <person name="Yan J."/>
            <person name="Xiong Y."/>
            <person name="Grigoriev I.V."/>
            <person name="Hibbett D.S."/>
            <person name="Nagy L.G."/>
        </authorList>
    </citation>
    <scope>NUCLEOTIDE SEQUENCE [LARGE SCALE GENOMIC DNA]</scope>
    <source>
        <strain evidence="1 2">SZMC22713</strain>
    </source>
</reference>
<evidence type="ECO:0000313" key="2">
    <source>
        <dbReference type="Proteomes" id="UP000294933"/>
    </source>
</evidence>
<name>A0A4Y7PEM6_9AGAM</name>
<accession>A0A4Y7PEM6</accession>
<sequence length="299" mass="33294">MTRDPRPLVDCNNRVFGVLAGRPSGSFWNEVTRDAYCEIERTRTRCIFRRKDRRHRRGIFPVQSCGISFGGGQEKPQRLVVGEKGVNQSAMSDLFASTPIRRVTGYANAAMRTWAPRLYMEYVRNMDALRFRDPTLQPNFDNSVFASATVNFGPQVACFPHVDDANLPHGWCAITALGNFDAVRGGHLVLWDLKLVVEFPAGSTVLIPSATLRHSNIPTQPGETRASFTTYSAGGLFRWVAYGHQSQGGFEQQDPDGWRAVQARRGERGQEAVGLFSTLKELGIPEAVKDSADEEARDE</sequence>
<dbReference type="STRING" id="50990.A0A4Y7PEM6"/>
<dbReference type="Proteomes" id="UP000294933">
    <property type="component" value="Unassembled WGS sequence"/>
</dbReference>
<gene>
    <name evidence="1" type="ORF">BD410DRAFT_734771</name>
</gene>
<proteinExistence type="predicted"/>
<organism evidence="1 2">
    <name type="scientific">Rickenella mellea</name>
    <dbReference type="NCBI Taxonomy" id="50990"/>
    <lineage>
        <taxon>Eukaryota</taxon>
        <taxon>Fungi</taxon>
        <taxon>Dikarya</taxon>
        <taxon>Basidiomycota</taxon>
        <taxon>Agaricomycotina</taxon>
        <taxon>Agaricomycetes</taxon>
        <taxon>Hymenochaetales</taxon>
        <taxon>Rickenellaceae</taxon>
        <taxon>Rickenella</taxon>
    </lineage>
</organism>
<dbReference type="OrthoDB" id="3202607at2759"/>
<dbReference type="EMBL" id="ML170445">
    <property type="protein sequence ID" value="TDL13864.1"/>
    <property type="molecule type" value="Genomic_DNA"/>
</dbReference>
<evidence type="ECO:0000313" key="1">
    <source>
        <dbReference type="EMBL" id="TDL13864.1"/>
    </source>
</evidence>
<dbReference type="AlphaFoldDB" id="A0A4Y7PEM6"/>